<dbReference type="EMBL" id="CAAKNF010000196">
    <property type="protein sequence ID" value="VIO87283.1"/>
    <property type="molecule type" value="Genomic_DNA"/>
</dbReference>
<dbReference type="EMBL" id="LN854668">
    <property type="protein sequence ID" value="CDP90646.1"/>
    <property type="molecule type" value="Genomic_DNA"/>
</dbReference>
<evidence type="ECO:0000313" key="5">
    <source>
        <dbReference type="WormBase" id="Bm1064"/>
    </source>
</evidence>
<reference evidence="1 3" key="1">
    <citation type="journal article" date="2007" name="Science">
        <title>Draft genome of the filarial nematode parasite Brugia malayi.</title>
        <authorList>
            <person name="Ghedin E."/>
            <person name="Wang S."/>
            <person name="Spiro D."/>
            <person name="Caler E."/>
            <person name="Zhao Q."/>
            <person name="Crabtree J."/>
            <person name="Allen J.E."/>
            <person name="Delcher A.L."/>
            <person name="Guiliano D.B."/>
            <person name="Miranda-Saavedra D."/>
            <person name="Angiuoli S.V."/>
            <person name="Creasy T."/>
            <person name="Amedeo P."/>
            <person name="Haas B."/>
            <person name="El-Sayed N.M."/>
            <person name="Wortman J.R."/>
            <person name="Feldblyum T."/>
            <person name="Tallon L."/>
            <person name="Schatz M."/>
            <person name="Shumway M."/>
            <person name="Koo H."/>
            <person name="Salzberg S.L."/>
            <person name="Schobel S."/>
            <person name="Pertea M."/>
            <person name="Pop M."/>
            <person name="White O."/>
            <person name="Barton G.J."/>
            <person name="Carlow C.K."/>
            <person name="Crawford M.J."/>
            <person name="Daub J."/>
            <person name="Dimmic M.W."/>
            <person name="Estes C.F."/>
            <person name="Foster J.M."/>
            <person name="Ganatra M."/>
            <person name="Gregory W.F."/>
            <person name="Johnson N.M."/>
            <person name="Jin J."/>
            <person name="Komuniecki R."/>
            <person name="Korf I."/>
            <person name="Kumar S."/>
            <person name="Laney S."/>
            <person name="Li B.W."/>
            <person name="Li W."/>
            <person name="Lindblom T.H."/>
            <person name="Lustigman S."/>
            <person name="Ma D."/>
            <person name="Maina C.V."/>
            <person name="Martin D.M."/>
            <person name="McCarter J.P."/>
            <person name="McReynolds L."/>
            <person name="Mitreva M."/>
            <person name="Nutman T.B."/>
            <person name="Parkinson J."/>
            <person name="Peregrin-Alvarez J.M."/>
            <person name="Poole C."/>
            <person name="Ren Q."/>
            <person name="Saunders L."/>
            <person name="Sluder A.E."/>
            <person name="Smith K."/>
            <person name="Stanke M."/>
            <person name="Unnasch T.R."/>
            <person name="Ware J."/>
            <person name="Wei A.D."/>
            <person name="Weil G."/>
            <person name="Williams D.J."/>
            <person name="Zhang Y."/>
            <person name="Williams S.A."/>
            <person name="Fraser-Liggett C."/>
            <person name="Slatko B."/>
            <person name="Blaxter M.L."/>
            <person name="Scott A.L."/>
        </authorList>
    </citation>
    <scope>NUCLEOTIDE SEQUENCE</scope>
    <source>
        <strain evidence="1 3">FR3</strain>
    </source>
</reference>
<name>A0A0K0INY9_BRUMA</name>
<organism evidence="1">
    <name type="scientific">Brugia malayi</name>
    <name type="common">Filarial nematode worm</name>
    <dbReference type="NCBI Taxonomy" id="6279"/>
    <lineage>
        <taxon>Eukaryota</taxon>
        <taxon>Metazoa</taxon>
        <taxon>Ecdysozoa</taxon>
        <taxon>Nematoda</taxon>
        <taxon>Chromadorea</taxon>
        <taxon>Rhabditida</taxon>
        <taxon>Spirurina</taxon>
        <taxon>Spiruromorpha</taxon>
        <taxon>Filarioidea</taxon>
        <taxon>Onchocercidae</taxon>
        <taxon>Brugia</taxon>
    </lineage>
</organism>
<accession>A0A0K0INY9</accession>
<proteinExistence type="predicted"/>
<evidence type="ECO:0000313" key="1">
    <source>
        <dbReference type="EMBL" id="CDP90646.1"/>
    </source>
</evidence>
<dbReference type="Proteomes" id="UP000006672">
    <property type="component" value="Unassembled WGS sequence"/>
</dbReference>
<dbReference type="CTD" id="66057477"/>
<dbReference type="KEGG" id="bmy:BM_BM1064"/>
<reference evidence="2" key="3">
    <citation type="submission" date="2019-04" db="EMBL/GenBank/DDBJ databases">
        <authorList>
            <person name="Howe K."/>
            <person name="Paulini M."/>
            <person name="Williams G."/>
        </authorList>
    </citation>
    <scope>NUCLEOTIDE SEQUENCE [LARGE SCALE GENOMIC DNA]</scope>
    <source>
        <strain evidence="2">FR3</strain>
    </source>
</reference>
<dbReference type="WormBase" id="Bm1064">
    <property type="protein sequence ID" value="BM29351"/>
    <property type="gene ID" value="WBGene00221325"/>
</dbReference>
<reference evidence="4" key="4">
    <citation type="submission" date="2019-12" db="UniProtKB">
        <authorList>
            <consortium name="WormBaseParasite"/>
        </authorList>
    </citation>
    <scope>IDENTIFICATION</scope>
</reference>
<evidence type="ECO:0000313" key="4">
    <source>
        <dbReference type="WBParaSite" id="Bm1064.1"/>
    </source>
</evidence>
<dbReference type="AlphaFoldDB" id="A0A0K0INY9"/>
<keyword evidence="3" id="KW-1185">Reference proteome</keyword>
<reference evidence="1" key="2">
    <citation type="submission" date="2012-12" db="EMBL/GenBank/DDBJ databases">
        <authorList>
            <person name="Gao Y.W."/>
            <person name="Fan S.T."/>
            <person name="Sun H.T."/>
            <person name="Wang Z."/>
            <person name="Gao X.L."/>
            <person name="Li Y.G."/>
            <person name="Wang T.C."/>
            <person name="Zhang K."/>
            <person name="Xu W.W."/>
            <person name="Yu Z.J."/>
            <person name="Xia X.Z."/>
        </authorList>
    </citation>
    <scope>NUCLEOTIDE SEQUENCE</scope>
    <source>
        <strain evidence="1">FR3</strain>
    </source>
</reference>
<accession>A0A4E9ETA7</accession>
<protein>
    <submittedName>
        <fullName evidence="1 4">Bm1064</fullName>
    </submittedName>
</protein>
<evidence type="ECO:0000313" key="2">
    <source>
        <dbReference type="EMBL" id="VIO87283.1"/>
    </source>
</evidence>
<evidence type="ECO:0000313" key="3">
    <source>
        <dbReference type="Proteomes" id="UP000006672"/>
    </source>
</evidence>
<sequence length="69" mass="8000">MRDRSSCVKEIRCCRIRMLILLRTLKPAKFLNEPNGIMATDMIAFFHKSIDSIGRRVLKKVISKMIFTG</sequence>
<dbReference type="WBParaSite" id="Bm1064.1">
    <property type="protein sequence ID" value="Bm1064.1"/>
    <property type="gene ID" value="WBGene00221325"/>
</dbReference>
<dbReference type="GeneID" id="66057477"/>
<gene>
    <name evidence="1 4 5" type="ORF">Bm1064</name>
    <name evidence="2" type="ORF">BM_BM1064</name>
    <name evidence="1" type="ORF">BM_Bm1064</name>
</gene>
<dbReference type="RefSeq" id="XP_042930064.1">
    <property type="nucleotide sequence ID" value="XM_043074130.1"/>
</dbReference>